<dbReference type="Pfam" id="PF00459">
    <property type="entry name" value="Inositol_P"/>
    <property type="match status" value="1"/>
</dbReference>
<dbReference type="PANTHER" id="PTHR20854">
    <property type="entry name" value="INOSITOL MONOPHOSPHATASE"/>
    <property type="match status" value="1"/>
</dbReference>
<dbReference type="Proteomes" id="UP001597460">
    <property type="component" value="Unassembled WGS sequence"/>
</dbReference>
<comment type="catalytic activity">
    <reaction evidence="1 7">
        <text>a myo-inositol phosphate + H2O = myo-inositol + phosphate</text>
        <dbReference type="Rhea" id="RHEA:24056"/>
        <dbReference type="ChEBI" id="CHEBI:15377"/>
        <dbReference type="ChEBI" id="CHEBI:17268"/>
        <dbReference type="ChEBI" id="CHEBI:43474"/>
        <dbReference type="ChEBI" id="CHEBI:84139"/>
        <dbReference type="EC" id="3.1.3.25"/>
    </reaction>
</comment>
<dbReference type="Gene3D" id="3.30.540.10">
    <property type="entry name" value="Fructose-1,6-Bisphosphatase, subunit A, domain 1"/>
    <property type="match status" value="1"/>
</dbReference>
<dbReference type="PRINTS" id="PR00377">
    <property type="entry name" value="IMPHPHTASES"/>
</dbReference>
<dbReference type="InterPro" id="IPR022337">
    <property type="entry name" value="Inositol_monophosphatase_SuhB"/>
</dbReference>
<dbReference type="RefSeq" id="WP_390300194.1">
    <property type="nucleotide sequence ID" value="NZ_JBHULI010000024.1"/>
</dbReference>
<name>A0ABW5JJ35_9BACT</name>
<sequence length="274" mass="30337">MKYTKELEITKKAAIEASKIITEYAERTSFSIELKGKNDLITDADVASENKIIEILTEAFPEDAILAEESSQRTELPSGRVWIIDPIDGTTNFAHGFPAYCVSIALWDNKSPKVALVLEVAKQELFTALEGEGAYLNGKSIHVSGNNDPSASLIGTGFPYRDLHLVDDYLKLFKRLMEKTHGVRRPGTAAWDLCNVACGRFEGFYEYGLSAWDVAAGSLIIKEAGGVVTDWRGESDWLFGKRIIAGNEAVHAFLGKEIRQCFSQQDLTHKKNSN</sequence>
<comment type="cofactor">
    <cofactor evidence="2 7">
        <name>Mg(2+)</name>
        <dbReference type="ChEBI" id="CHEBI:18420"/>
    </cofactor>
</comment>
<comment type="caution">
    <text evidence="8">The sequence shown here is derived from an EMBL/GenBank/DDBJ whole genome shotgun (WGS) entry which is preliminary data.</text>
</comment>
<dbReference type="Gene3D" id="3.40.190.80">
    <property type="match status" value="1"/>
</dbReference>
<gene>
    <name evidence="8" type="ORF">ACFSVN_06435</name>
</gene>
<evidence type="ECO:0000256" key="5">
    <source>
        <dbReference type="ARBA" id="ARBA00022801"/>
    </source>
</evidence>
<keyword evidence="6 7" id="KW-0460">Magnesium</keyword>
<dbReference type="InterPro" id="IPR000760">
    <property type="entry name" value="Inositol_monophosphatase-like"/>
</dbReference>
<evidence type="ECO:0000256" key="6">
    <source>
        <dbReference type="ARBA" id="ARBA00022842"/>
    </source>
</evidence>
<dbReference type="EMBL" id="JBHULI010000024">
    <property type="protein sequence ID" value="MFD2532076.1"/>
    <property type="molecule type" value="Genomic_DNA"/>
</dbReference>
<protein>
    <recommendedName>
        <fullName evidence="7">Inositol-1-monophosphatase</fullName>
        <ecNumber evidence="7">3.1.3.25</ecNumber>
    </recommendedName>
</protein>
<reference evidence="9" key="1">
    <citation type="journal article" date="2019" name="Int. J. Syst. Evol. Microbiol.">
        <title>The Global Catalogue of Microorganisms (GCM) 10K type strain sequencing project: providing services to taxonomists for standard genome sequencing and annotation.</title>
        <authorList>
            <consortium name="The Broad Institute Genomics Platform"/>
            <consortium name="The Broad Institute Genome Sequencing Center for Infectious Disease"/>
            <person name="Wu L."/>
            <person name="Ma J."/>
        </authorList>
    </citation>
    <scope>NUCLEOTIDE SEQUENCE [LARGE SCALE GENOMIC DNA]</scope>
    <source>
        <strain evidence="9">KCTC 52042</strain>
    </source>
</reference>
<evidence type="ECO:0000256" key="7">
    <source>
        <dbReference type="RuleBase" id="RU364068"/>
    </source>
</evidence>
<keyword evidence="5 7" id="KW-0378">Hydrolase</keyword>
<accession>A0ABW5JJ35</accession>
<dbReference type="SUPFAM" id="SSF56655">
    <property type="entry name" value="Carbohydrate phosphatase"/>
    <property type="match status" value="1"/>
</dbReference>
<evidence type="ECO:0000313" key="9">
    <source>
        <dbReference type="Proteomes" id="UP001597460"/>
    </source>
</evidence>
<evidence type="ECO:0000256" key="1">
    <source>
        <dbReference type="ARBA" id="ARBA00001033"/>
    </source>
</evidence>
<dbReference type="PRINTS" id="PR01959">
    <property type="entry name" value="SBIMPHPHTASE"/>
</dbReference>
<dbReference type="PROSITE" id="PS00630">
    <property type="entry name" value="IMP_2"/>
    <property type="match status" value="1"/>
</dbReference>
<evidence type="ECO:0000313" key="8">
    <source>
        <dbReference type="EMBL" id="MFD2532076.1"/>
    </source>
</evidence>
<dbReference type="InterPro" id="IPR020583">
    <property type="entry name" value="Inositol_monoP_metal-BS"/>
</dbReference>
<organism evidence="8 9">
    <name type="scientific">Gracilimonas halophila</name>
    <dbReference type="NCBI Taxonomy" id="1834464"/>
    <lineage>
        <taxon>Bacteria</taxon>
        <taxon>Pseudomonadati</taxon>
        <taxon>Balneolota</taxon>
        <taxon>Balneolia</taxon>
        <taxon>Balneolales</taxon>
        <taxon>Balneolaceae</taxon>
        <taxon>Gracilimonas</taxon>
    </lineage>
</organism>
<dbReference type="EC" id="3.1.3.25" evidence="7"/>
<dbReference type="CDD" id="cd01639">
    <property type="entry name" value="IMPase"/>
    <property type="match status" value="1"/>
</dbReference>
<comment type="similarity">
    <text evidence="3 7">Belongs to the inositol monophosphatase superfamily.</text>
</comment>
<keyword evidence="9" id="KW-1185">Reference proteome</keyword>
<evidence type="ECO:0000256" key="2">
    <source>
        <dbReference type="ARBA" id="ARBA00001946"/>
    </source>
</evidence>
<evidence type="ECO:0000256" key="3">
    <source>
        <dbReference type="ARBA" id="ARBA00009759"/>
    </source>
</evidence>
<keyword evidence="4 7" id="KW-0479">Metal-binding</keyword>
<dbReference type="InterPro" id="IPR020550">
    <property type="entry name" value="Inositol_monophosphatase_CS"/>
</dbReference>
<dbReference type="PANTHER" id="PTHR20854:SF4">
    <property type="entry name" value="INOSITOL-1-MONOPHOSPHATASE-RELATED"/>
    <property type="match status" value="1"/>
</dbReference>
<dbReference type="InterPro" id="IPR033942">
    <property type="entry name" value="IMPase"/>
</dbReference>
<evidence type="ECO:0000256" key="4">
    <source>
        <dbReference type="ARBA" id="ARBA00022723"/>
    </source>
</evidence>
<proteinExistence type="inferred from homology"/>
<dbReference type="PROSITE" id="PS00629">
    <property type="entry name" value="IMP_1"/>
    <property type="match status" value="1"/>
</dbReference>